<keyword evidence="2" id="KW-1185">Reference proteome</keyword>
<evidence type="ECO:0000313" key="1">
    <source>
        <dbReference type="EMBL" id="CAL1404820.1"/>
    </source>
</evidence>
<dbReference type="EMBL" id="OZ034821">
    <property type="protein sequence ID" value="CAL1404820.1"/>
    <property type="molecule type" value="Genomic_DNA"/>
</dbReference>
<organism evidence="1 2">
    <name type="scientific">Linum trigynum</name>
    <dbReference type="NCBI Taxonomy" id="586398"/>
    <lineage>
        <taxon>Eukaryota</taxon>
        <taxon>Viridiplantae</taxon>
        <taxon>Streptophyta</taxon>
        <taxon>Embryophyta</taxon>
        <taxon>Tracheophyta</taxon>
        <taxon>Spermatophyta</taxon>
        <taxon>Magnoliopsida</taxon>
        <taxon>eudicotyledons</taxon>
        <taxon>Gunneridae</taxon>
        <taxon>Pentapetalae</taxon>
        <taxon>rosids</taxon>
        <taxon>fabids</taxon>
        <taxon>Malpighiales</taxon>
        <taxon>Linaceae</taxon>
        <taxon>Linum</taxon>
    </lineage>
</organism>
<dbReference type="Proteomes" id="UP001497516">
    <property type="component" value="Chromosome 8"/>
</dbReference>
<name>A0AAV2G2D1_9ROSI</name>
<accession>A0AAV2G2D1</accession>
<proteinExistence type="predicted"/>
<protein>
    <submittedName>
        <fullName evidence="1">Uncharacterized protein</fullName>
    </submittedName>
</protein>
<evidence type="ECO:0000313" key="2">
    <source>
        <dbReference type="Proteomes" id="UP001497516"/>
    </source>
</evidence>
<reference evidence="1 2" key="1">
    <citation type="submission" date="2024-04" db="EMBL/GenBank/DDBJ databases">
        <authorList>
            <person name="Fracassetti M."/>
        </authorList>
    </citation>
    <scope>NUCLEOTIDE SEQUENCE [LARGE SCALE GENOMIC DNA]</scope>
</reference>
<gene>
    <name evidence="1" type="ORF">LTRI10_LOCUS44642</name>
</gene>
<dbReference type="AlphaFoldDB" id="A0AAV2G2D1"/>
<sequence>MSDCLMPVELALTFFSVSFNSLYSLPQRPKPKPRRPNSSRRIFEHMQLPDACTYLNYVHDLAMHGSR</sequence>